<evidence type="ECO:0000313" key="2">
    <source>
        <dbReference type="WBParaSite" id="PSAMB.scaffold8234size6470.g31141.t1"/>
    </source>
</evidence>
<proteinExistence type="predicted"/>
<dbReference type="AlphaFoldDB" id="A0A914XF14"/>
<protein>
    <submittedName>
        <fullName evidence="2">Uncharacterized protein</fullName>
    </submittedName>
</protein>
<sequence>MKAKELYATLVELKLYKRKNECAELFIQYHLIRNDLDAAIRELTESSEQYKSCLGLLPVLVEIAHSNDQERLEKVCSCAEKFSTPFQVRSTWLYALLENGKTEEAELFLQKNNTELSGELVDFVNFQAIQRRKPKVFDALLKMHKLKESVILRENVLIGMAKTYMKLHDPQGLKSVWKMLMAEDIILFSKAIGSIRDYFRRLNLAPPEVDEKKICIQPHHR</sequence>
<dbReference type="WBParaSite" id="PSAMB.scaffold8234size6470.g31141.t1">
    <property type="protein sequence ID" value="PSAMB.scaffold8234size6470.g31141.t1"/>
    <property type="gene ID" value="PSAMB.scaffold8234size6470.g31141"/>
</dbReference>
<dbReference type="Proteomes" id="UP000887566">
    <property type="component" value="Unplaced"/>
</dbReference>
<keyword evidence="1" id="KW-1185">Reference proteome</keyword>
<evidence type="ECO:0000313" key="1">
    <source>
        <dbReference type="Proteomes" id="UP000887566"/>
    </source>
</evidence>
<accession>A0A914XF14</accession>
<name>A0A914XF14_9BILA</name>
<reference evidence="2" key="1">
    <citation type="submission" date="2022-11" db="UniProtKB">
        <authorList>
            <consortium name="WormBaseParasite"/>
        </authorList>
    </citation>
    <scope>IDENTIFICATION</scope>
</reference>
<organism evidence="1 2">
    <name type="scientific">Plectus sambesii</name>
    <dbReference type="NCBI Taxonomy" id="2011161"/>
    <lineage>
        <taxon>Eukaryota</taxon>
        <taxon>Metazoa</taxon>
        <taxon>Ecdysozoa</taxon>
        <taxon>Nematoda</taxon>
        <taxon>Chromadorea</taxon>
        <taxon>Plectida</taxon>
        <taxon>Plectina</taxon>
        <taxon>Plectoidea</taxon>
        <taxon>Plectidae</taxon>
        <taxon>Plectus</taxon>
    </lineage>
</organism>